<comment type="similarity">
    <text evidence="1">Belongs to the 'phage' integrase family.</text>
</comment>
<dbReference type="SUPFAM" id="SSF56349">
    <property type="entry name" value="DNA breaking-rejoining enzymes"/>
    <property type="match status" value="1"/>
</dbReference>
<feature type="domain" description="Core-binding (CB)" evidence="8">
    <location>
        <begin position="111"/>
        <end position="199"/>
    </location>
</feature>
<dbReference type="InterPro" id="IPR050808">
    <property type="entry name" value="Phage_Integrase"/>
</dbReference>
<dbReference type="Gene3D" id="1.10.150.130">
    <property type="match status" value="1"/>
</dbReference>
<evidence type="ECO:0000256" key="3">
    <source>
        <dbReference type="ARBA" id="ARBA00023125"/>
    </source>
</evidence>
<proteinExistence type="inferred from homology"/>
<dbReference type="EMBL" id="QYBB01000001">
    <property type="protein sequence ID" value="RYC34064.1"/>
    <property type="molecule type" value="Genomic_DNA"/>
</dbReference>
<keyword evidence="4" id="KW-0233">DNA recombination</keyword>
<dbReference type="Pfam" id="PF13356">
    <property type="entry name" value="Arm-DNA-bind_3"/>
    <property type="match status" value="1"/>
</dbReference>
<dbReference type="Gene3D" id="1.10.443.10">
    <property type="entry name" value="Intergrase catalytic core"/>
    <property type="match status" value="1"/>
</dbReference>
<dbReference type="Proteomes" id="UP000290759">
    <property type="component" value="Unassembled WGS sequence"/>
</dbReference>
<evidence type="ECO:0000256" key="6">
    <source>
        <dbReference type="SAM" id="MobiDB-lite"/>
    </source>
</evidence>
<protein>
    <submittedName>
        <fullName evidence="9">DUF4102 domain-containing protein</fullName>
    </submittedName>
</protein>
<organism evidence="9 10">
    <name type="scientific">Lichenibacterium minor</name>
    <dbReference type="NCBI Taxonomy" id="2316528"/>
    <lineage>
        <taxon>Bacteria</taxon>
        <taxon>Pseudomonadati</taxon>
        <taxon>Pseudomonadota</taxon>
        <taxon>Alphaproteobacteria</taxon>
        <taxon>Hyphomicrobiales</taxon>
        <taxon>Lichenihabitantaceae</taxon>
        <taxon>Lichenibacterium</taxon>
    </lineage>
</organism>
<gene>
    <name evidence="9" type="ORF">D3273_02095</name>
</gene>
<dbReference type="InterPro" id="IPR053876">
    <property type="entry name" value="Phage_int_M"/>
</dbReference>
<dbReference type="InterPro" id="IPR010998">
    <property type="entry name" value="Integrase_recombinase_N"/>
</dbReference>
<dbReference type="InterPro" id="IPR013762">
    <property type="entry name" value="Integrase-like_cat_sf"/>
</dbReference>
<dbReference type="InterPro" id="IPR011010">
    <property type="entry name" value="DNA_brk_join_enz"/>
</dbReference>
<dbReference type="PROSITE" id="PS51898">
    <property type="entry name" value="TYR_RECOMBINASE"/>
    <property type="match status" value="1"/>
</dbReference>
<dbReference type="GO" id="GO:0006310">
    <property type="term" value="P:DNA recombination"/>
    <property type="evidence" value="ECO:0007669"/>
    <property type="project" value="UniProtKB-KW"/>
</dbReference>
<feature type="compositionally biased region" description="Basic and acidic residues" evidence="6">
    <location>
        <begin position="219"/>
        <end position="231"/>
    </location>
</feature>
<evidence type="ECO:0000256" key="2">
    <source>
        <dbReference type="ARBA" id="ARBA00022908"/>
    </source>
</evidence>
<dbReference type="PROSITE" id="PS51900">
    <property type="entry name" value="CB"/>
    <property type="match status" value="1"/>
</dbReference>
<dbReference type="AlphaFoldDB" id="A0A4V1RVB4"/>
<dbReference type="InterPro" id="IPR038488">
    <property type="entry name" value="Integrase_DNA-bd_sf"/>
</dbReference>
<name>A0A4V1RVB4_9HYPH</name>
<dbReference type="Pfam" id="PF00589">
    <property type="entry name" value="Phage_integrase"/>
    <property type="match status" value="1"/>
</dbReference>
<evidence type="ECO:0000256" key="5">
    <source>
        <dbReference type="PROSITE-ProRule" id="PRU01248"/>
    </source>
</evidence>
<keyword evidence="3 5" id="KW-0238">DNA-binding</keyword>
<dbReference type="GO" id="GO:0003677">
    <property type="term" value="F:DNA binding"/>
    <property type="evidence" value="ECO:0007669"/>
    <property type="project" value="UniProtKB-UniRule"/>
</dbReference>
<evidence type="ECO:0000259" key="8">
    <source>
        <dbReference type="PROSITE" id="PS51900"/>
    </source>
</evidence>
<evidence type="ECO:0000259" key="7">
    <source>
        <dbReference type="PROSITE" id="PS51898"/>
    </source>
</evidence>
<feature type="region of interest" description="Disordered" evidence="6">
    <location>
        <begin position="208"/>
        <end position="231"/>
    </location>
</feature>
<evidence type="ECO:0000256" key="1">
    <source>
        <dbReference type="ARBA" id="ARBA00008857"/>
    </source>
</evidence>
<dbReference type="PANTHER" id="PTHR30629:SF2">
    <property type="entry name" value="PROPHAGE INTEGRASE INTS-RELATED"/>
    <property type="match status" value="1"/>
</dbReference>
<dbReference type="Gene3D" id="3.30.160.390">
    <property type="entry name" value="Integrase, DNA-binding domain"/>
    <property type="match status" value="1"/>
</dbReference>
<dbReference type="InterPro" id="IPR025166">
    <property type="entry name" value="Integrase_DNA_bind_dom"/>
</dbReference>
<dbReference type="GO" id="GO:0015074">
    <property type="term" value="P:DNA integration"/>
    <property type="evidence" value="ECO:0007669"/>
    <property type="project" value="UniProtKB-KW"/>
</dbReference>
<dbReference type="InterPro" id="IPR044068">
    <property type="entry name" value="CB"/>
</dbReference>
<evidence type="ECO:0000313" key="9">
    <source>
        <dbReference type="EMBL" id="RYC34064.1"/>
    </source>
</evidence>
<keyword evidence="10" id="KW-1185">Reference proteome</keyword>
<comment type="caution">
    <text evidence="9">The sequence shown here is derived from an EMBL/GenBank/DDBJ whole genome shotgun (WGS) entry which is preliminary data.</text>
</comment>
<evidence type="ECO:0000256" key="4">
    <source>
        <dbReference type="ARBA" id="ARBA00023172"/>
    </source>
</evidence>
<reference evidence="9 10" key="2">
    <citation type="submission" date="2019-02" db="EMBL/GenBank/DDBJ databases">
        <title>'Lichenibacterium ramalinii' gen. nov. sp. nov., 'Lichenibacterium minor' gen. nov. sp. nov.</title>
        <authorList>
            <person name="Pankratov T."/>
        </authorList>
    </citation>
    <scope>NUCLEOTIDE SEQUENCE [LARGE SCALE GENOMIC DNA]</scope>
    <source>
        <strain evidence="9 10">RmlP026</strain>
    </source>
</reference>
<sequence length="412" mass="45363">MSIDLERYRVSRRRAPFMPTMKLSQRVVDGLKFEGKRAIVWDAGEPGFGVIVYPTSKAYTVQYRVDGQSRRVNLGSTAEHTFKDARAKAADVLQAARKGTDLISPPAAKCMTFEACTREWMALKKPEWSAATYADYEDRFTRLVFTRQVDNGPEVGIGSKALQDVSPVDVEALHASMAGQTRNQSYVVTLIKAVFNYAVRAKHLDPSHHNPASLAKLPRNKDAEAKEQRVLTSPEVEKLGKALASMEAAGEVSPHLAGLLRISLLCGLRPGEARTVTWDNVDLSARTMRVVGKTGKRTVPLSDAAVEVLKRVHDYRQAANPYVFIGRMTGQHLVGIAKQLDRIAGRAGVPRFSPYVFRHSAATQSLAGGADVRAVQALLGHADLKTTMVYLHADDERKRKAAKHVETFAKGF</sequence>
<dbReference type="Pfam" id="PF22022">
    <property type="entry name" value="Phage_int_M"/>
    <property type="match status" value="1"/>
</dbReference>
<feature type="domain" description="Tyr recombinase" evidence="7">
    <location>
        <begin position="226"/>
        <end position="403"/>
    </location>
</feature>
<reference evidence="9 10" key="1">
    <citation type="submission" date="2018-12" db="EMBL/GenBank/DDBJ databases">
        <authorList>
            <person name="Grouzdev D.S."/>
            <person name="Krutkina M.S."/>
        </authorList>
    </citation>
    <scope>NUCLEOTIDE SEQUENCE [LARGE SCALE GENOMIC DNA]</scope>
    <source>
        <strain evidence="9 10">RmlP026</strain>
    </source>
</reference>
<dbReference type="OrthoDB" id="7615137at2"/>
<evidence type="ECO:0000313" key="10">
    <source>
        <dbReference type="Proteomes" id="UP000290759"/>
    </source>
</evidence>
<accession>A0A4V1RVB4</accession>
<keyword evidence="2" id="KW-0229">DNA integration</keyword>
<dbReference type="InterPro" id="IPR002104">
    <property type="entry name" value="Integrase_catalytic"/>
</dbReference>
<dbReference type="PANTHER" id="PTHR30629">
    <property type="entry name" value="PROPHAGE INTEGRASE"/>
    <property type="match status" value="1"/>
</dbReference>